<accession>A0ACB8CJ78</accession>
<proteinExistence type="predicted"/>
<evidence type="ECO:0000313" key="1">
    <source>
        <dbReference type="EMBL" id="KAH7944966.1"/>
    </source>
</evidence>
<dbReference type="Proteomes" id="UP000821865">
    <property type="component" value="Chromosome 6"/>
</dbReference>
<keyword evidence="2" id="KW-1185">Reference proteome</keyword>
<comment type="caution">
    <text evidence="1">The sequence shown here is derived from an EMBL/GenBank/DDBJ whole genome shotgun (WGS) entry which is preliminary data.</text>
</comment>
<dbReference type="EMBL" id="CM023475">
    <property type="protein sequence ID" value="KAH7944966.1"/>
    <property type="molecule type" value="Genomic_DNA"/>
</dbReference>
<organism evidence="1 2">
    <name type="scientific">Dermacentor silvarum</name>
    <name type="common">Tick</name>
    <dbReference type="NCBI Taxonomy" id="543639"/>
    <lineage>
        <taxon>Eukaryota</taxon>
        <taxon>Metazoa</taxon>
        <taxon>Ecdysozoa</taxon>
        <taxon>Arthropoda</taxon>
        <taxon>Chelicerata</taxon>
        <taxon>Arachnida</taxon>
        <taxon>Acari</taxon>
        <taxon>Parasitiformes</taxon>
        <taxon>Ixodida</taxon>
        <taxon>Ixodoidea</taxon>
        <taxon>Ixodidae</taxon>
        <taxon>Rhipicephalinae</taxon>
        <taxon>Dermacentor</taxon>
    </lineage>
</organism>
<evidence type="ECO:0000313" key="2">
    <source>
        <dbReference type="Proteomes" id="UP000821865"/>
    </source>
</evidence>
<sequence length="446" mass="50397">MPEQQCHGGIIIDEIKLSESLSLDHYGNVYGLVDLGQFSSSIASTSLADHALVALFQPLTGKWHQVLGAFASRGNVKADVLAKIIVEAVIMLENSFLRVDFVTTDAAAWNRSMWRSFGISGKMHRVICKTVHPVHSRRHLHFISDFPHLIKNVRNCLLKHPFTTPEGTASINHIRAAWARDQQSSVTLKAMPRVHKAIVRPDGFEKMRVNYAFRLFSDEVRRGLFMYREEIQQRHGSATATEVFIKRFQDLISIMTSRFPAAALRANSKNAQRVSEFLDYLDEWERTSEKNEFISASTAEGLRVTLSGTLSLLEYVTSKLGFRYLMTSRLSHDILEQVFGTPMPSPLPSMVSAVAFKSSVVALESISVTMQQMIYVMGQLNNKVKENTLSSKDFERRIRQVQFGSHKRVDDEGSNPRIEEYRRINNTSDVSDTDNCEGRGMYVSNG</sequence>
<gene>
    <name evidence="1" type="ORF">HPB49_002862</name>
</gene>
<name>A0ACB8CJ78_DERSI</name>
<protein>
    <submittedName>
        <fullName evidence="1">Uncharacterized protein</fullName>
    </submittedName>
</protein>
<reference evidence="1" key="1">
    <citation type="submission" date="2020-05" db="EMBL/GenBank/DDBJ databases">
        <title>Large-scale comparative analyses of tick genomes elucidate their genetic diversity and vector capacities.</title>
        <authorList>
            <person name="Jia N."/>
            <person name="Wang J."/>
            <person name="Shi W."/>
            <person name="Du L."/>
            <person name="Sun Y."/>
            <person name="Zhan W."/>
            <person name="Jiang J."/>
            <person name="Wang Q."/>
            <person name="Zhang B."/>
            <person name="Ji P."/>
            <person name="Sakyi L.B."/>
            <person name="Cui X."/>
            <person name="Yuan T."/>
            <person name="Jiang B."/>
            <person name="Yang W."/>
            <person name="Lam T.T.-Y."/>
            <person name="Chang Q."/>
            <person name="Ding S."/>
            <person name="Wang X."/>
            <person name="Zhu J."/>
            <person name="Ruan X."/>
            <person name="Zhao L."/>
            <person name="Wei J."/>
            <person name="Que T."/>
            <person name="Du C."/>
            <person name="Cheng J."/>
            <person name="Dai P."/>
            <person name="Han X."/>
            <person name="Huang E."/>
            <person name="Gao Y."/>
            <person name="Liu J."/>
            <person name="Shao H."/>
            <person name="Ye R."/>
            <person name="Li L."/>
            <person name="Wei W."/>
            <person name="Wang X."/>
            <person name="Wang C."/>
            <person name="Yang T."/>
            <person name="Huo Q."/>
            <person name="Li W."/>
            <person name="Guo W."/>
            <person name="Chen H."/>
            <person name="Zhou L."/>
            <person name="Ni X."/>
            <person name="Tian J."/>
            <person name="Zhou Y."/>
            <person name="Sheng Y."/>
            <person name="Liu T."/>
            <person name="Pan Y."/>
            <person name="Xia L."/>
            <person name="Li J."/>
            <person name="Zhao F."/>
            <person name="Cao W."/>
        </authorList>
    </citation>
    <scope>NUCLEOTIDE SEQUENCE</scope>
    <source>
        <strain evidence="1">Dsil-2018</strain>
    </source>
</reference>